<dbReference type="CDD" id="cd06261">
    <property type="entry name" value="TM_PBP2"/>
    <property type="match status" value="1"/>
</dbReference>
<evidence type="ECO:0000259" key="8">
    <source>
        <dbReference type="PROSITE" id="PS50928"/>
    </source>
</evidence>
<keyword evidence="4 7" id="KW-0812">Transmembrane</keyword>
<feature type="transmembrane region" description="Helical" evidence="7">
    <location>
        <begin position="268"/>
        <end position="285"/>
    </location>
</feature>
<feature type="transmembrane region" description="Helical" evidence="7">
    <location>
        <begin position="147"/>
        <end position="169"/>
    </location>
</feature>
<dbReference type="RefSeq" id="WP_091228576.1">
    <property type="nucleotide sequence ID" value="NZ_FMKA01000001.1"/>
</dbReference>
<dbReference type="STRING" id="1619234.SAMN05421730_100192"/>
<feature type="transmembrane region" description="Helical" evidence="7">
    <location>
        <begin position="81"/>
        <end position="107"/>
    </location>
</feature>
<keyword evidence="3" id="KW-1003">Cell membrane</keyword>
<evidence type="ECO:0000256" key="3">
    <source>
        <dbReference type="ARBA" id="ARBA00022475"/>
    </source>
</evidence>
<dbReference type="Gene3D" id="1.10.3720.10">
    <property type="entry name" value="MetI-like"/>
    <property type="match status" value="1"/>
</dbReference>
<dbReference type="AlphaFoldDB" id="A0A1D3TNH3"/>
<evidence type="ECO:0000256" key="5">
    <source>
        <dbReference type="ARBA" id="ARBA00022989"/>
    </source>
</evidence>
<feature type="transmembrane region" description="Helical" evidence="7">
    <location>
        <begin position="119"/>
        <end position="141"/>
    </location>
</feature>
<feature type="domain" description="ABC transmembrane type-1" evidence="8">
    <location>
        <begin position="81"/>
        <end position="285"/>
    </location>
</feature>
<dbReference type="PANTHER" id="PTHR43744:SF9">
    <property type="entry name" value="POLYGALACTURONAN_RHAMNOGALACTURONAN TRANSPORT SYSTEM PERMEASE PROTEIN YTCP"/>
    <property type="match status" value="1"/>
</dbReference>
<sequence length="300" mass="33459">MKESKTKIKGSKSTKAFNVICYTVVSIAAMVCLLPFIILVSGSFSSEQAIRFEGYGLLPKEFTTAAYELIFKVPQTVIKAYGISIFITAVGTIFGLILIAMTAYVISRKDFKYRNVFSFFFYFTTLFNGGMVCTYIFYIQYLHLKDSLWALILPGMFNVFYLLIMRTFVSAIPTALIESAKIDGAGEFRTFFSVILPLLKSGMATIGMFLALGYWNDWYNAMLYINSEDKYPLQYMLYSLLQKAQALANIAGQASIPVADLPSNSLKMAMAVVATGPIILVYPFVQKYFVKGITIGSVKG</sequence>
<comment type="subcellular location">
    <subcellularLocation>
        <location evidence="1 7">Cell membrane</location>
        <topology evidence="1 7">Multi-pass membrane protein</topology>
    </subcellularLocation>
</comment>
<evidence type="ECO:0000256" key="2">
    <source>
        <dbReference type="ARBA" id="ARBA00022448"/>
    </source>
</evidence>
<keyword evidence="6 7" id="KW-0472">Membrane</keyword>
<evidence type="ECO:0000256" key="4">
    <source>
        <dbReference type="ARBA" id="ARBA00022692"/>
    </source>
</evidence>
<comment type="similarity">
    <text evidence="7">Belongs to the binding-protein-dependent transport system permease family.</text>
</comment>
<keyword evidence="5 7" id="KW-1133">Transmembrane helix</keyword>
<accession>A0A1D3TNH3</accession>
<evidence type="ECO:0000256" key="6">
    <source>
        <dbReference type="ARBA" id="ARBA00023136"/>
    </source>
</evidence>
<dbReference type="GO" id="GO:0055085">
    <property type="term" value="P:transmembrane transport"/>
    <property type="evidence" value="ECO:0007669"/>
    <property type="project" value="InterPro"/>
</dbReference>
<keyword evidence="10" id="KW-1185">Reference proteome</keyword>
<dbReference type="Proteomes" id="UP000199315">
    <property type="component" value="Unassembled WGS sequence"/>
</dbReference>
<protein>
    <submittedName>
        <fullName evidence="9">Putative aldouronate transport system permease protein</fullName>
    </submittedName>
</protein>
<gene>
    <name evidence="9" type="ORF">SAMN05421730_100192</name>
</gene>
<feature type="transmembrane region" description="Helical" evidence="7">
    <location>
        <begin position="20"/>
        <end position="44"/>
    </location>
</feature>
<evidence type="ECO:0000313" key="9">
    <source>
        <dbReference type="EMBL" id="SCP94848.1"/>
    </source>
</evidence>
<dbReference type="OrthoDB" id="157184at2"/>
<keyword evidence="2 7" id="KW-0813">Transport</keyword>
<feature type="transmembrane region" description="Helical" evidence="7">
    <location>
        <begin position="190"/>
        <end position="215"/>
    </location>
</feature>
<evidence type="ECO:0000256" key="7">
    <source>
        <dbReference type="RuleBase" id="RU363032"/>
    </source>
</evidence>
<organism evidence="9 10">
    <name type="scientific">Anaerobium acetethylicum</name>
    <dbReference type="NCBI Taxonomy" id="1619234"/>
    <lineage>
        <taxon>Bacteria</taxon>
        <taxon>Bacillati</taxon>
        <taxon>Bacillota</taxon>
        <taxon>Clostridia</taxon>
        <taxon>Lachnospirales</taxon>
        <taxon>Lachnospiraceae</taxon>
        <taxon>Anaerobium</taxon>
    </lineage>
</organism>
<name>A0A1D3TNH3_9FIRM</name>
<proteinExistence type="inferred from homology"/>
<dbReference type="Pfam" id="PF00528">
    <property type="entry name" value="BPD_transp_1"/>
    <property type="match status" value="1"/>
</dbReference>
<reference evidence="9 10" key="1">
    <citation type="submission" date="2016-09" db="EMBL/GenBank/DDBJ databases">
        <authorList>
            <person name="Capua I."/>
            <person name="De Benedictis P."/>
            <person name="Joannis T."/>
            <person name="Lombin L.H."/>
            <person name="Cattoli G."/>
        </authorList>
    </citation>
    <scope>NUCLEOTIDE SEQUENCE [LARGE SCALE GENOMIC DNA]</scope>
    <source>
        <strain evidence="9 10">GluBS11</strain>
    </source>
</reference>
<evidence type="ECO:0000313" key="10">
    <source>
        <dbReference type="Proteomes" id="UP000199315"/>
    </source>
</evidence>
<dbReference type="InterPro" id="IPR000515">
    <property type="entry name" value="MetI-like"/>
</dbReference>
<dbReference type="InterPro" id="IPR035906">
    <property type="entry name" value="MetI-like_sf"/>
</dbReference>
<dbReference type="GO" id="GO:0005886">
    <property type="term" value="C:plasma membrane"/>
    <property type="evidence" value="ECO:0007669"/>
    <property type="project" value="UniProtKB-SubCell"/>
</dbReference>
<dbReference type="SUPFAM" id="SSF161098">
    <property type="entry name" value="MetI-like"/>
    <property type="match status" value="1"/>
</dbReference>
<dbReference type="PROSITE" id="PS50928">
    <property type="entry name" value="ABC_TM1"/>
    <property type="match status" value="1"/>
</dbReference>
<evidence type="ECO:0000256" key="1">
    <source>
        <dbReference type="ARBA" id="ARBA00004651"/>
    </source>
</evidence>
<dbReference type="EMBL" id="FMKA01000001">
    <property type="protein sequence ID" value="SCP94848.1"/>
    <property type="molecule type" value="Genomic_DNA"/>
</dbReference>
<dbReference type="PANTHER" id="PTHR43744">
    <property type="entry name" value="ABC TRANSPORTER PERMEASE PROTEIN MG189-RELATED-RELATED"/>
    <property type="match status" value="1"/>
</dbReference>